<keyword evidence="5" id="KW-1185">Reference proteome</keyword>
<reference evidence="4 5" key="1">
    <citation type="submission" date="2023-07" db="EMBL/GenBank/DDBJ databases">
        <title>Genomic Encyclopedia of Type Strains, Phase IV (KMG-IV): sequencing the most valuable type-strain genomes for metagenomic binning, comparative biology and taxonomic classification.</title>
        <authorList>
            <person name="Goeker M."/>
        </authorList>
    </citation>
    <scope>NUCLEOTIDE SEQUENCE [LARGE SCALE GENOMIC DNA]</scope>
    <source>
        <strain evidence="4 5">DSM 100301</strain>
    </source>
</reference>
<evidence type="ECO:0000256" key="1">
    <source>
        <dbReference type="ARBA" id="ARBA00006484"/>
    </source>
</evidence>
<dbReference type="PANTHER" id="PTHR43976">
    <property type="entry name" value="SHORT CHAIN DEHYDROGENASE"/>
    <property type="match status" value="1"/>
</dbReference>
<gene>
    <name evidence="4" type="ORF">QO005_003051</name>
</gene>
<dbReference type="PANTHER" id="PTHR43976:SF16">
    <property type="entry name" value="SHORT-CHAIN DEHYDROGENASE_REDUCTASE FAMILY PROTEIN"/>
    <property type="match status" value="1"/>
</dbReference>
<keyword evidence="2" id="KW-0560">Oxidoreductase</keyword>
<dbReference type="PRINTS" id="PR00081">
    <property type="entry name" value="GDHRDH"/>
</dbReference>
<sequence length="278" mass="29784">MAQGKVIAITGASSGIGAATARLLAQQGYRVFAGVRNPDSASPIPDVTFGKLDVTSDEQVSSFVEWVLAEAGRIDVLINNAGVSLMGPVENTSVAEAAKVFDVNVFGPLRMIRASLPAMRRARSGLIINVSSVLGFLPAPFMGIYASSKHAIEGLSESLDHEIRDFNVRVILVEPTFTNTNLDVNSAVTEAAPGAYAEQLDATTRAVLAQVKSAPSAKWVADQILRAIEGPYRMRQPVGKHATLLSQLRRFMPAKAAFVRRSGSASIKFSRLTECWRA</sequence>
<name>A0ABU0IEN4_9HYPH</name>
<dbReference type="Proteomes" id="UP001235269">
    <property type="component" value="Unassembled WGS sequence"/>
</dbReference>
<protein>
    <submittedName>
        <fullName evidence="4">NAD(P)-dependent dehydrogenase (Short-subunit alcohol dehydrogenase family)</fullName>
    </submittedName>
</protein>
<dbReference type="PRINTS" id="PR00080">
    <property type="entry name" value="SDRFAMILY"/>
</dbReference>
<dbReference type="Gene3D" id="3.40.50.720">
    <property type="entry name" value="NAD(P)-binding Rossmann-like Domain"/>
    <property type="match status" value="1"/>
</dbReference>
<evidence type="ECO:0000256" key="2">
    <source>
        <dbReference type="ARBA" id="ARBA00023002"/>
    </source>
</evidence>
<organism evidence="4 5">
    <name type="scientific">Rhizobium paknamense</name>
    <dbReference type="NCBI Taxonomy" id="1206817"/>
    <lineage>
        <taxon>Bacteria</taxon>
        <taxon>Pseudomonadati</taxon>
        <taxon>Pseudomonadota</taxon>
        <taxon>Alphaproteobacteria</taxon>
        <taxon>Hyphomicrobiales</taxon>
        <taxon>Rhizobiaceae</taxon>
        <taxon>Rhizobium/Agrobacterium group</taxon>
        <taxon>Rhizobium</taxon>
    </lineage>
</organism>
<proteinExistence type="inferred from homology"/>
<dbReference type="CDD" id="cd05374">
    <property type="entry name" value="17beta-HSD-like_SDR_c"/>
    <property type="match status" value="1"/>
</dbReference>
<dbReference type="Pfam" id="PF00106">
    <property type="entry name" value="adh_short"/>
    <property type="match status" value="1"/>
</dbReference>
<dbReference type="NCBIfam" id="NF004823">
    <property type="entry name" value="PRK06179.1"/>
    <property type="match status" value="1"/>
</dbReference>
<evidence type="ECO:0000313" key="4">
    <source>
        <dbReference type="EMBL" id="MDQ0456706.1"/>
    </source>
</evidence>
<dbReference type="InterPro" id="IPR002347">
    <property type="entry name" value="SDR_fam"/>
</dbReference>
<accession>A0ABU0IEN4</accession>
<dbReference type="EMBL" id="JAUSWH010000010">
    <property type="protein sequence ID" value="MDQ0456706.1"/>
    <property type="molecule type" value="Genomic_DNA"/>
</dbReference>
<dbReference type="InterPro" id="IPR051911">
    <property type="entry name" value="SDR_oxidoreductase"/>
</dbReference>
<comment type="caution">
    <text evidence="4">The sequence shown here is derived from an EMBL/GenBank/DDBJ whole genome shotgun (WGS) entry which is preliminary data.</text>
</comment>
<comment type="similarity">
    <text evidence="1 3">Belongs to the short-chain dehydrogenases/reductases (SDR) family.</text>
</comment>
<evidence type="ECO:0000256" key="3">
    <source>
        <dbReference type="RuleBase" id="RU000363"/>
    </source>
</evidence>
<dbReference type="SUPFAM" id="SSF51735">
    <property type="entry name" value="NAD(P)-binding Rossmann-fold domains"/>
    <property type="match status" value="1"/>
</dbReference>
<dbReference type="InterPro" id="IPR036291">
    <property type="entry name" value="NAD(P)-bd_dom_sf"/>
</dbReference>
<evidence type="ECO:0000313" key="5">
    <source>
        <dbReference type="Proteomes" id="UP001235269"/>
    </source>
</evidence>